<dbReference type="Gene3D" id="2.20.25.110">
    <property type="entry name" value="S-adenosyl-L-methionine-dependent methyltransferases"/>
    <property type="match status" value="1"/>
</dbReference>
<dbReference type="CDD" id="cd02440">
    <property type="entry name" value="AdoMet_MTases"/>
    <property type="match status" value="1"/>
</dbReference>
<name>A0A5E4LNJ9_9ARCH</name>
<dbReference type="EC" id="2.1.1.163" evidence="3"/>
<keyword evidence="1 3" id="KW-0808">Transferase</keyword>
<sequence length="245" mass="28953">MKLYDEMAEYYDLIYCDDIDLKFYICEAKNSRGSVLEVACGTGRILLRLLSEGIDIMGFDLSDGMLGVLKAKADKLGLTPHTLKADMLDFRINKKFKLIIVPYRSFLHLKNDEERRTALRNFRDHLDRDGRLILHTYNPSPQDYELTDELHHFATEELSDPDGHQYKLEWFLRYEPKTKLGHYEIELYLKDGVKKRFTMDIAYLQKNELFNLIKSCGYKNIKIYCGFEYMPFHKDCKEAIWIADF</sequence>
<dbReference type="PANTHER" id="PTHR43861">
    <property type="entry name" value="TRANS-ACONITATE 2-METHYLTRANSFERASE-RELATED"/>
    <property type="match status" value="1"/>
</dbReference>
<dbReference type="Gene3D" id="3.40.50.150">
    <property type="entry name" value="Vaccinia Virus protein VP39"/>
    <property type="match status" value="1"/>
</dbReference>
<comment type="caution">
    <text evidence="3">The sequence shown here is derived from an EMBL/GenBank/DDBJ whole genome shotgun (WGS) entry which is preliminary data.</text>
</comment>
<keyword evidence="3" id="KW-0830">Ubiquinone</keyword>
<dbReference type="SUPFAM" id="SSF53335">
    <property type="entry name" value="S-adenosyl-L-methionine-dependent methyltransferases"/>
    <property type="match status" value="1"/>
</dbReference>
<evidence type="ECO:0000259" key="2">
    <source>
        <dbReference type="Pfam" id="PF13649"/>
    </source>
</evidence>
<evidence type="ECO:0000313" key="3">
    <source>
        <dbReference type="EMBL" id="VVC02467.1"/>
    </source>
</evidence>
<dbReference type="GO" id="GO:0043770">
    <property type="term" value="F:demethylmenaquinone methyltransferase activity"/>
    <property type="evidence" value="ECO:0007669"/>
    <property type="project" value="UniProtKB-EC"/>
</dbReference>
<dbReference type="Proteomes" id="UP000789941">
    <property type="component" value="Unassembled WGS sequence"/>
</dbReference>
<dbReference type="InterPro" id="IPR029063">
    <property type="entry name" value="SAM-dependent_MTases_sf"/>
</dbReference>
<dbReference type="InterPro" id="IPR041698">
    <property type="entry name" value="Methyltransf_25"/>
</dbReference>
<feature type="domain" description="Methyltransferase" evidence="2">
    <location>
        <begin position="35"/>
        <end position="130"/>
    </location>
</feature>
<dbReference type="AlphaFoldDB" id="A0A5E4LNJ9"/>
<dbReference type="GO" id="GO:0032259">
    <property type="term" value="P:methylation"/>
    <property type="evidence" value="ECO:0007669"/>
    <property type="project" value="UniProtKB-KW"/>
</dbReference>
<proteinExistence type="predicted"/>
<gene>
    <name evidence="3" type="primary">ubiE_1</name>
    <name evidence="3" type="ORF">LFW2832_00017</name>
</gene>
<dbReference type="EMBL" id="CABMJJ010000001">
    <property type="protein sequence ID" value="VVC02467.1"/>
    <property type="molecule type" value="Genomic_DNA"/>
</dbReference>
<protein>
    <submittedName>
        <fullName evidence="3">Ubiquinone/menaquinone biosynthesis C-methyltransferase UbiE</fullName>
        <ecNumber evidence="3">2.1.1.163</ecNumber>
    </submittedName>
</protein>
<evidence type="ECO:0000256" key="1">
    <source>
        <dbReference type="ARBA" id="ARBA00022679"/>
    </source>
</evidence>
<accession>A0A5E4LNJ9</accession>
<organism evidence="3 4">
    <name type="scientific">Candidatus Bilamarchaeum dharawalense</name>
    <dbReference type="NCBI Taxonomy" id="2885759"/>
    <lineage>
        <taxon>Archaea</taxon>
        <taxon>Candidatus Micrarchaeota</taxon>
        <taxon>Candidatus Micrarchaeia</taxon>
        <taxon>Candidatus Anstonellales</taxon>
        <taxon>Candidatus Bilamarchaeaceae</taxon>
        <taxon>Candidatus Bilamarchaeum</taxon>
    </lineage>
</organism>
<keyword evidence="3" id="KW-0489">Methyltransferase</keyword>
<reference evidence="3 4" key="1">
    <citation type="submission" date="2019-08" db="EMBL/GenBank/DDBJ databases">
        <authorList>
            <person name="Vazquez-Campos X."/>
        </authorList>
    </citation>
    <scope>NUCLEOTIDE SEQUENCE [LARGE SCALE GENOMIC DNA]</scope>
    <source>
        <strain evidence="3">LFW-283_2</strain>
    </source>
</reference>
<dbReference type="Pfam" id="PF13649">
    <property type="entry name" value="Methyltransf_25"/>
    <property type="match status" value="1"/>
</dbReference>
<evidence type="ECO:0000313" key="4">
    <source>
        <dbReference type="Proteomes" id="UP000789941"/>
    </source>
</evidence>